<accession>A0A811PNA3</accession>
<reference evidence="1" key="1">
    <citation type="submission" date="2020-10" db="EMBL/GenBank/DDBJ databases">
        <authorList>
            <person name="Han B."/>
            <person name="Lu T."/>
            <person name="Zhao Q."/>
            <person name="Huang X."/>
            <person name="Zhao Y."/>
        </authorList>
    </citation>
    <scope>NUCLEOTIDE SEQUENCE</scope>
</reference>
<name>A0A811PNA3_9POAL</name>
<dbReference type="Proteomes" id="UP000604825">
    <property type="component" value="Unassembled WGS sequence"/>
</dbReference>
<dbReference type="AlphaFoldDB" id="A0A811PNA3"/>
<dbReference type="EMBL" id="CAJGYO010000007">
    <property type="protein sequence ID" value="CAD6244263.1"/>
    <property type="molecule type" value="Genomic_DNA"/>
</dbReference>
<protein>
    <submittedName>
        <fullName evidence="1">Uncharacterized protein</fullName>
    </submittedName>
</protein>
<gene>
    <name evidence="1" type="ORF">NCGR_LOCUS29011</name>
</gene>
<evidence type="ECO:0000313" key="2">
    <source>
        <dbReference type="Proteomes" id="UP000604825"/>
    </source>
</evidence>
<organism evidence="1 2">
    <name type="scientific">Miscanthus lutarioriparius</name>
    <dbReference type="NCBI Taxonomy" id="422564"/>
    <lineage>
        <taxon>Eukaryota</taxon>
        <taxon>Viridiplantae</taxon>
        <taxon>Streptophyta</taxon>
        <taxon>Embryophyta</taxon>
        <taxon>Tracheophyta</taxon>
        <taxon>Spermatophyta</taxon>
        <taxon>Magnoliopsida</taxon>
        <taxon>Liliopsida</taxon>
        <taxon>Poales</taxon>
        <taxon>Poaceae</taxon>
        <taxon>PACMAD clade</taxon>
        <taxon>Panicoideae</taxon>
        <taxon>Andropogonodae</taxon>
        <taxon>Andropogoneae</taxon>
        <taxon>Saccharinae</taxon>
        <taxon>Miscanthus</taxon>
    </lineage>
</organism>
<keyword evidence="2" id="KW-1185">Reference proteome</keyword>
<evidence type="ECO:0000313" key="1">
    <source>
        <dbReference type="EMBL" id="CAD6244263.1"/>
    </source>
</evidence>
<comment type="caution">
    <text evidence="1">The sequence shown here is derived from an EMBL/GenBank/DDBJ whole genome shotgun (WGS) entry which is preliminary data.</text>
</comment>
<proteinExistence type="predicted"/>
<sequence length="87" mass="9702">MTDALAAAFIFLTRPSSSLLLGSTRPQRHEETSEPLLGVDVFRASLEGAITVCPHLINNCSHLNLFRRPEPRQRARRGILRRSANPP</sequence>